<organism evidence="3 4">
    <name type="scientific">Magnetospirillum sulfuroxidans</name>
    <dbReference type="NCBI Taxonomy" id="611300"/>
    <lineage>
        <taxon>Bacteria</taxon>
        <taxon>Pseudomonadati</taxon>
        <taxon>Pseudomonadota</taxon>
        <taxon>Alphaproteobacteria</taxon>
        <taxon>Rhodospirillales</taxon>
        <taxon>Rhodospirillaceae</taxon>
        <taxon>Magnetospirillum</taxon>
    </lineage>
</organism>
<evidence type="ECO:0000256" key="1">
    <source>
        <dbReference type="ARBA" id="ARBA00006738"/>
    </source>
</evidence>
<dbReference type="Gene3D" id="3.40.1350.10">
    <property type="match status" value="1"/>
</dbReference>
<dbReference type="NCBIfam" id="NF009151">
    <property type="entry name" value="PRK12497.1-5"/>
    <property type="match status" value="1"/>
</dbReference>
<dbReference type="SUPFAM" id="SSF52980">
    <property type="entry name" value="Restriction endonuclease-like"/>
    <property type="match status" value="1"/>
</dbReference>
<keyword evidence="4" id="KW-1185">Reference proteome</keyword>
<accession>A0ABS5IE22</accession>
<dbReference type="HAMAP" id="MF_00048">
    <property type="entry name" value="UPF0102"/>
    <property type="match status" value="1"/>
</dbReference>
<comment type="similarity">
    <text evidence="1 2">Belongs to the UPF0102 family.</text>
</comment>
<name>A0ABS5IE22_9PROT</name>
<reference evidence="3 4" key="1">
    <citation type="submission" date="2021-04" db="EMBL/GenBank/DDBJ databases">
        <title>Magnetospirillum sulfuroxidans sp. nov., a facultative chemolithoautotrophic sulfur-oxidizing alphaproteobacterium isolated from freshwater sediment and proposals for Paramagetospirillum gen. nov., and Magnetospirillaceae fam. nov.</title>
        <authorList>
            <person name="Koziaeva V."/>
            <person name="Geelhoed J.S."/>
            <person name="Sorokin D.Y."/>
            <person name="Grouzdev D.S."/>
        </authorList>
    </citation>
    <scope>NUCLEOTIDE SEQUENCE [LARGE SCALE GENOMIC DNA]</scope>
    <source>
        <strain evidence="3 4">J10</strain>
    </source>
</reference>
<dbReference type="Pfam" id="PF02021">
    <property type="entry name" value="UPF0102"/>
    <property type="match status" value="1"/>
</dbReference>
<dbReference type="RefSeq" id="WP_211549647.1">
    <property type="nucleotide sequence ID" value="NZ_JAGTUF010000012.1"/>
</dbReference>
<evidence type="ECO:0000256" key="2">
    <source>
        <dbReference type="HAMAP-Rule" id="MF_00048"/>
    </source>
</evidence>
<comment type="caution">
    <text evidence="3">The sequence shown here is derived from an EMBL/GenBank/DDBJ whole genome shotgun (WGS) entry which is preliminary data.</text>
</comment>
<dbReference type="PANTHER" id="PTHR34039">
    <property type="entry name" value="UPF0102 PROTEIN YRAN"/>
    <property type="match status" value="1"/>
</dbReference>
<dbReference type="InterPro" id="IPR003509">
    <property type="entry name" value="UPF0102_YraN-like"/>
</dbReference>
<dbReference type="Proteomes" id="UP000680714">
    <property type="component" value="Unassembled WGS sequence"/>
</dbReference>
<dbReference type="InterPro" id="IPR011856">
    <property type="entry name" value="tRNA_endonuc-like_dom_sf"/>
</dbReference>
<dbReference type="EMBL" id="JAGTUF010000012">
    <property type="protein sequence ID" value="MBR9972666.1"/>
    <property type="molecule type" value="Genomic_DNA"/>
</dbReference>
<dbReference type="PANTHER" id="PTHR34039:SF1">
    <property type="entry name" value="UPF0102 PROTEIN YRAN"/>
    <property type="match status" value="1"/>
</dbReference>
<proteinExistence type="inferred from homology"/>
<gene>
    <name evidence="3" type="ORF">KEC16_13155</name>
</gene>
<dbReference type="InterPro" id="IPR011335">
    <property type="entry name" value="Restrct_endonuc-II-like"/>
</dbReference>
<sequence>MITRRQAWRSGQRGETLAVWWLRLKGYAILSRGYAIGRGTGAGEIDIVARRGKTIAFVEVKVRPTLAAAAQAITPAQQRRIVRAAAAFLAAHPRLVGCDARFDAVLLAPGCWPRHISDAWRMDA</sequence>
<evidence type="ECO:0000313" key="4">
    <source>
        <dbReference type="Proteomes" id="UP000680714"/>
    </source>
</evidence>
<protein>
    <recommendedName>
        <fullName evidence="2">UPF0102 protein KEC16_13155</fullName>
    </recommendedName>
</protein>
<evidence type="ECO:0000313" key="3">
    <source>
        <dbReference type="EMBL" id="MBR9972666.1"/>
    </source>
</evidence>